<proteinExistence type="predicted"/>
<reference evidence="2 3" key="1">
    <citation type="submission" date="2018-03" db="EMBL/GenBank/DDBJ databases">
        <title>Genomic Encyclopedia of Archaeal and Bacterial Type Strains, Phase II (KMG-II): from individual species to whole genera.</title>
        <authorList>
            <person name="Goeker M."/>
        </authorList>
    </citation>
    <scope>NUCLEOTIDE SEQUENCE [LARGE SCALE GENOMIC DNA]</scope>
    <source>
        <strain evidence="2 3">DSM 100212</strain>
    </source>
</reference>
<name>A0A2T0X5B4_9RHOB</name>
<organism evidence="2 3">
    <name type="scientific">Donghicola tyrosinivorans</name>
    <dbReference type="NCBI Taxonomy" id="1652492"/>
    <lineage>
        <taxon>Bacteria</taxon>
        <taxon>Pseudomonadati</taxon>
        <taxon>Pseudomonadota</taxon>
        <taxon>Alphaproteobacteria</taxon>
        <taxon>Rhodobacterales</taxon>
        <taxon>Roseobacteraceae</taxon>
        <taxon>Donghicola</taxon>
    </lineage>
</organism>
<evidence type="ECO:0000313" key="2">
    <source>
        <dbReference type="EMBL" id="PRY94129.1"/>
    </source>
</evidence>
<protein>
    <submittedName>
        <fullName evidence="2">Uncharacterized protein</fullName>
    </submittedName>
</protein>
<keyword evidence="3" id="KW-1185">Reference proteome</keyword>
<evidence type="ECO:0000313" key="3">
    <source>
        <dbReference type="Proteomes" id="UP000238392"/>
    </source>
</evidence>
<dbReference type="Proteomes" id="UP000238392">
    <property type="component" value="Unassembled WGS sequence"/>
</dbReference>
<evidence type="ECO:0000256" key="1">
    <source>
        <dbReference type="SAM" id="Phobius"/>
    </source>
</evidence>
<dbReference type="AlphaFoldDB" id="A0A2T0X5B4"/>
<comment type="caution">
    <text evidence="2">The sequence shown here is derived from an EMBL/GenBank/DDBJ whole genome shotgun (WGS) entry which is preliminary data.</text>
</comment>
<gene>
    <name evidence="2" type="ORF">CLV74_101264</name>
</gene>
<keyword evidence="1" id="KW-1133">Transmembrane helix</keyword>
<keyword evidence="1" id="KW-0472">Membrane</keyword>
<feature type="transmembrane region" description="Helical" evidence="1">
    <location>
        <begin position="42"/>
        <end position="63"/>
    </location>
</feature>
<keyword evidence="1" id="KW-0812">Transmembrane</keyword>
<sequence>MMFSIATHSSILFGNYKAIETRSFCIAMKIKLMLGGKDLTPILSLISIESFYIRVIIFLISGCTERR</sequence>
<dbReference type="EMBL" id="PVTQ01000001">
    <property type="protein sequence ID" value="PRY94129.1"/>
    <property type="molecule type" value="Genomic_DNA"/>
</dbReference>
<accession>A0A2T0X5B4</accession>